<keyword evidence="1" id="KW-0472">Membrane</keyword>
<dbReference type="Proteomes" id="UP001142610">
    <property type="component" value="Unassembled WGS sequence"/>
</dbReference>
<feature type="transmembrane region" description="Helical" evidence="1">
    <location>
        <begin position="35"/>
        <end position="59"/>
    </location>
</feature>
<gene>
    <name evidence="2" type="ORF">NOG11_05985</name>
</gene>
<feature type="transmembrane region" description="Helical" evidence="1">
    <location>
        <begin position="6"/>
        <end position="23"/>
    </location>
</feature>
<reference evidence="2" key="1">
    <citation type="submission" date="2022-07" db="EMBL/GenBank/DDBJ databases">
        <title>Parvularcula maris sp. nov., an algicidal bacterium isolated from seawater.</title>
        <authorList>
            <person name="Li F."/>
        </authorList>
    </citation>
    <scope>NUCLEOTIDE SEQUENCE</scope>
    <source>
        <strain evidence="2">BGMRC 0090</strain>
    </source>
</reference>
<organism evidence="2 3">
    <name type="scientific">Parvularcula maris</name>
    <dbReference type="NCBI Taxonomy" id="2965077"/>
    <lineage>
        <taxon>Bacteria</taxon>
        <taxon>Pseudomonadati</taxon>
        <taxon>Pseudomonadota</taxon>
        <taxon>Alphaproteobacteria</taxon>
        <taxon>Parvularculales</taxon>
        <taxon>Parvularculaceae</taxon>
        <taxon>Parvularcula</taxon>
    </lineage>
</organism>
<protein>
    <submittedName>
        <fullName evidence="2">ABA4-like family protein</fullName>
    </submittedName>
</protein>
<feature type="transmembrane region" description="Helical" evidence="1">
    <location>
        <begin position="111"/>
        <end position="134"/>
    </location>
</feature>
<keyword evidence="1" id="KW-0812">Transmembrane</keyword>
<dbReference type="RefSeq" id="WP_256618798.1">
    <property type="nucleotide sequence ID" value="NZ_JANIBC010000003.1"/>
</dbReference>
<proteinExistence type="predicted"/>
<keyword evidence="3" id="KW-1185">Reference proteome</keyword>
<evidence type="ECO:0000313" key="2">
    <source>
        <dbReference type="EMBL" id="MCQ8184937.1"/>
    </source>
</evidence>
<dbReference type="AlphaFoldDB" id="A0A9X2RJR3"/>
<evidence type="ECO:0000313" key="3">
    <source>
        <dbReference type="Proteomes" id="UP001142610"/>
    </source>
</evidence>
<sequence>MSADLLFQITNTGVLPVWLLLAVRPGWRWSQIAAFGVAVPLLALTYAAVLISLMASGGMAENPDFGSIDGVQALFSDRYGFVAAWTHYLAFDLFVGAWIARDGSTLGLPRLILVPALFFTLMAGPFGLLIYLVFRQVKLRSALAEPLPFANKERAHP</sequence>
<evidence type="ECO:0000256" key="1">
    <source>
        <dbReference type="SAM" id="Phobius"/>
    </source>
</evidence>
<name>A0A9X2RJR3_9PROT</name>
<dbReference type="InterPro" id="IPR025461">
    <property type="entry name" value="ABA4-like"/>
</dbReference>
<dbReference type="Pfam" id="PF14108">
    <property type="entry name" value="ABA4-like"/>
    <property type="match status" value="1"/>
</dbReference>
<comment type="caution">
    <text evidence="2">The sequence shown here is derived from an EMBL/GenBank/DDBJ whole genome shotgun (WGS) entry which is preliminary data.</text>
</comment>
<dbReference type="EMBL" id="JANIBC010000003">
    <property type="protein sequence ID" value="MCQ8184937.1"/>
    <property type="molecule type" value="Genomic_DNA"/>
</dbReference>
<keyword evidence="1" id="KW-1133">Transmembrane helix</keyword>
<accession>A0A9X2RJR3</accession>